<sequence>MAGTRRHSRTGSAANAQRLCKLSTSLTAMTVHNDADAEVEADGTMAVEVAESIDNGSPRPQSPASRSTTGFCRRCLKPIGQFFNSWHKVTGTYYLPAMLGSYTSSLAQRGKQKAASVGTDLDGCLIQPLACPSCSETLGFTAVDAPAKKQAFRNAYCCGDLADPSVAHCSGRDFFKLPRIELRCDTGPDGIAVVEPQVEDAREPLAVDDSDSASPSPVPVSRRPADVRVDMEVDARPRAHAGAGAAHPPPPPSGPHHARHEQHQQPAAPQHHHQHGFHHHHHHQQQQQQHPQQHPLPPLQPAEGNRRQSLPPPQAQAIRSPPTSLLLHALPQKSPNNPPLPSPAPAVQPLHDVQYAAPPPSQEAGVVGLANRSRDLPPVRTHPAEHRTANGQFYPQSPQEAQLDFVARLQTQISQNSSALTIHGRDMRRYEESLDGIRREFQGQLHQQNVEIRRVDEAVGRLQHEMASIRELFDAPARDSYQRRDVQTSRALAPGAAAPPISAQDSALELMAQQVAVVSQKATEVDSLKLVVEILRNKIQRLEDTAATAVVAAPPAVPQSAAQSFQSPRDLSAHSAHSSHTIPAYHATPSNVPHINTPVHPVHRQQSFHSHGTQSAVATPDGSQRVESTPTPSGWVTVNAAKRTHSIGMDGAHDPLGQRAGSPKRPKLAPIEPRAPYASSQHSSQQHVYDQMDTDDSDARAYTQSHTLPSQQPRHSIGESTLAMQHLQSSYAPYTTQDAPSEDSWRPESQRIAEHRTPRGRGRGGGPGSRGGRGRKSLPAQVHQLGTPEWEREDWQGVPDSQISPDGYYNAAGRSRGIIRRGSGGGGGTSRGGRPPSSSGRSVSLGMQGVAAGVGIGMLSDPYAHTKKTRTKPIRNADGVLIRKDGRPDMRSQSSAANLRKVHARKDDPRGSEGGFTPTSSLQYSTGMATETPSPTSYLAHDVTASVQKKHNAIMGKMFPGGIDEATKEHDYARKVFEEDQEHTPHSRNQHHQHHHTHHDPPAAHSPLSIKREQVEERRLADLQSPDNADVDMDRPEDHADDEGQTPSDDSGPERYHDAANHIEQPQQQQHPPQDPVANGVPPPPPPQSTAQTSQTLDVAPAQSASA</sequence>
<evidence type="ECO:0000313" key="3">
    <source>
        <dbReference type="EMBL" id="KAF2874826.1"/>
    </source>
</evidence>
<dbReference type="EMBL" id="JAADJZ010000005">
    <property type="protein sequence ID" value="KAF2874826.1"/>
    <property type="molecule type" value="Genomic_DNA"/>
</dbReference>
<feature type="region of interest" description="Disordered" evidence="2">
    <location>
        <begin position="733"/>
        <end position="844"/>
    </location>
</feature>
<protein>
    <submittedName>
        <fullName evidence="3">Uncharacterized protein</fullName>
    </submittedName>
</protein>
<feature type="coiled-coil region" evidence="1">
    <location>
        <begin position="525"/>
        <end position="552"/>
    </location>
</feature>
<reference evidence="3 4" key="1">
    <citation type="submission" date="2020-01" db="EMBL/GenBank/DDBJ databases">
        <authorList>
            <consortium name="DOE Joint Genome Institute"/>
            <person name="Haridas S."/>
            <person name="Albert R."/>
            <person name="Binder M."/>
            <person name="Bloem J."/>
            <person name="Labutti K."/>
            <person name="Salamov A."/>
            <person name="Andreopoulos B."/>
            <person name="Baker S.E."/>
            <person name="Barry K."/>
            <person name="Bills G."/>
            <person name="Bluhm B.H."/>
            <person name="Cannon C."/>
            <person name="Castanera R."/>
            <person name="Culley D.E."/>
            <person name="Daum C."/>
            <person name="Ezra D."/>
            <person name="Gonzalez J.B."/>
            <person name="Henrissat B."/>
            <person name="Kuo A."/>
            <person name="Liang C."/>
            <person name="Lipzen A."/>
            <person name="Lutzoni F."/>
            <person name="Magnuson J."/>
            <person name="Mondo S."/>
            <person name="Nolan M."/>
            <person name="Ohm R."/>
            <person name="Pangilinan J."/>
            <person name="Park H.-J.H."/>
            <person name="Ramirez L."/>
            <person name="Alfaro M."/>
            <person name="Sun H."/>
            <person name="Tritt A."/>
            <person name="Yoshinaga Y."/>
            <person name="Zwiers L.-H.L."/>
            <person name="Turgeon B.G."/>
            <person name="Goodwin S.B."/>
            <person name="Spatafora J.W."/>
            <person name="Crous P.W."/>
            <person name="Grigoriev I.V."/>
        </authorList>
    </citation>
    <scope>NUCLEOTIDE SEQUENCE [LARGE SCALE GENOMIC DNA]</scope>
    <source>
        <strain evidence="3 4">CBS 611.86</strain>
    </source>
</reference>
<feature type="compositionally biased region" description="Low complexity" evidence="2">
    <location>
        <begin position="832"/>
        <end position="842"/>
    </location>
</feature>
<comment type="caution">
    <text evidence="3">The sequence shown here is derived from an EMBL/GenBank/DDBJ whole genome shotgun (WGS) entry which is preliminary data.</text>
</comment>
<feature type="compositionally biased region" description="Basic residues" evidence="2">
    <location>
        <begin position="270"/>
        <end position="284"/>
    </location>
</feature>
<organism evidence="3 4">
    <name type="scientific">Massariosphaeria phaeospora</name>
    <dbReference type="NCBI Taxonomy" id="100035"/>
    <lineage>
        <taxon>Eukaryota</taxon>
        <taxon>Fungi</taxon>
        <taxon>Dikarya</taxon>
        <taxon>Ascomycota</taxon>
        <taxon>Pezizomycotina</taxon>
        <taxon>Dothideomycetes</taxon>
        <taxon>Pleosporomycetidae</taxon>
        <taxon>Pleosporales</taxon>
        <taxon>Pleosporales incertae sedis</taxon>
        <taxon>Massariosphaeria</taxon>
    </lineage>
</organism>
<feature type="region of interest" description="Disordered" evidence="2">
    <location>
        <begin position="328"/>
        <end position="347"/>
    </location>
</feature>
<keyword evidence="4" id="KW-1185">Reference proteome</keyword>
<evidence type="ECO:0000256" key="2">
    <source>
        <dbReference type="SAM" id="MobiDB-lite"/>
    </source>
</evidence>
<feature type="region of interest" description="Disordered" evidence="2">
    <location>
        <begin position="647"/>
        <end position="715"/>
    </location>
</feature>
<evidence type="ECO:0000256" key="1">
    <source>
        <dbReference type="SAM" id="Coils"/>
    </source>
</evidence>
<keyword evidence="1" id="KW-0175">Coiled coil</keyword>
<feature type="region of interest" description="Disordered" evidence="2">
    <location>
        <begin position="603"/>
        <end position="635"/>
    </location>
</feature>
<feature type="compositionally biased region" description="Basic residues" evidence="2">
    <location>
        <begin position="986"/>
        <end position="998"/>
    </location>
</feature>
<feature type="compositionally biased region" description="Polar residues" evidence="2">
    <location>
        <begin position="604"/>
        <end position="635"/>
    </location>
</feature>
<feature type="compositionally biased region" description="Basic and acidic residues" evidence="2">
    <location>
        <begin position="1052"/>
        <end position="1061"/>
    </location>
</feature>
<evidence type="ECO:0000313" key="4">
    <source>
        <dbReference type="Proteomes" id="UP000481861"/>
    </source>
</evidence>
<feature type="compositionally biased region" description="Low complexity" evidence="2">
    <location>
        <begin position="212"/>
        <end position="222"/>
    </location>
</feature>
<feature type="compositionally biased region" description="Low complexity" evidence="2">
    <location>
        <begin position="1065"/>
        <end position="1080"/>
    </location>
</feature>
<feature type="compositionally biased region" description="Polar residues" evidence="2">
    <location>
        <begin position="702"/>
        <end position="715"/>
    </location>
</feature>
<dbReference type="OrthoDB" id="5396360at2759"/>
<feature type="compositionally biased region" description="Pro residues" evidence="2">
    <location>
        <begin position="336"/>
        <end position="346"/>
    </location>
</feature>
<feature type="region of interest" description="Disordered" evidence="2">
    <location>
        <begin position="884"/>
        <end position="936"/>
    </location>
</feature>
<feature type="compositionally biased region" description="Basic and acidic residues" evidence="2">
    <location>
        <begin position="743"/>
        <end position="757"/>
    </location>
</feature>
<feature type="region of interest" description="Disordered" evidence="2">
    <location>
        <begin position="205"/>
        <end position="319"/>
    </location>
</feature>
<feature type="compositionally biased region" description="Basic and acidic residues" evidence="2">
    <location>
        <begin position="1010"/>
        <end position="1021"/>
    </location>
</feature>
<feature type="region of interest" description="Disordered" evidence="2">
    <location>
        <begin position="979"/>
        <end position="1107"/>
    </location>
</feature>
<accession>A0A7C8ICU2</accession>
<feature type="compositionally biased region" description="Gly residues" evidence="2">
    <location>
        <begin position="822"/>
        <end position="831"/>
    </location>
</feature>
<gene>
    <name evidence="3" type="ORF">BDV95DRAFT_591600</name>
</gene>
<proteinExistence type="predicted"/>
<dbReference type="GO" id="GO:0046872">
    <property type="term" value="F:metal ion binding"/>
    <property type="evidence" value="ECO:0007669"/>
    <property type="project" value="UniProtKB-KW"/>
</dbReference>
<feature type="compositionally biased region" description="Polar residues" evidence="2">
    <location>
        <begin position="917"/>
        <end position="936"/>
    </location>
</feature>
<feature type="compositionally biased region" description="Basic and acidic residues" evidence="2">
    <location>
        <begin position="223"/>
        <end position="237"/>
    </location>
</feature>
<name>A0A7C8ICU2_9PLEO</name>
<feature type="compositionally biased region" description="Polar residues" evidence="2">
    <location>
        <begin position="678"/>
        <end position="688"/>
    </location>
</feature>
<dbReference type="AlphaFoldDB" id="A0A7C8ICU2"/>
<dbReference type="Proteomes" id="UP000481861">
    <property type="component" value="Unassembled WGS sequence"/>
</dbReference>